<dbReference type="GO" id="GO:0003723">
    <property type="term" value="F:RNA binding"/>
    <property type="evidence" value="ECO:0007669"/>
    <property type="project" value="InterPro"/>
</dbReference>
<gene>
    <name evidence="3" type="ORF">K2173_028575</name>
</gene>
<dbReference type="NCBIfam" id="TIGR00756">
    <property type="entry name" value="PPR"/>
    <property type="match status" value="5"/>
</dbReference>
<dbReference type="AlphaFoldDB" id="A0AAV8U2J8"/>
<comment type="caution">
    <text evidence="3">The sequence shown here is derived from an EMBL/GenBank/DDBJ whole genome shotgun (WGS) entry which is preliminary data.</text>
</comment>
<proteinExistence type="predicted"/>
<feature type="repeat" description="PPR" evidence="2">
    <location>
        <begin position="141"/>
        <end position="171"/>
    </location>
</feature>
<dbReference type="PANTHER" id="PTHR47926">
    <property type="entry name" value="PENTATRICOPEPTIDE REPEAT-CONTAINING PROTEIN"/>
    <property type="match status" value="1"/>
</dbReference>
<dbReference type="FunFam" id="1.25.40.10:FF:002091">
    <property type="entry name" value="Pentatricopeptide repeat-containing protein At4g08210"/>
    <property type="match status" value="1"/>
</dbReference>
<dbReference type="Pfam" id="PF13041">
    <property type="entry name" value="PPR_2"/>
    <property type="match status" value="2"/>
</dbReference>
<organism evidence="3 4">
    <name type="scientific">Erythroxylum novogranatense</name>
    <dbReference type="NCBI Taxonomy" id="1862640"/>
    <lineage>
        <taxon>Eukaryota</taxon>
        <taxon>Viridiplantae</taxon>
        <taxon>Streptophyta</taxon>
        <taxon>Embryophyta</taxon>
        <taxon>Tracheophyta</taxon>
        <taxon>Spermatophyta</taxon>
        <taxon>Magnoliopsida</taxon>
        <taxon>eudicotyledons</taxon>
        <taxon>Gunneridae</taxon>
        <taxon>Pentapetalae</taxon>
        <taxon>rosids</taxon>
        <taxon>fabids</taxon>
        <taxon>Malpighiales</taxon>
        <taxon>Erythroxylaceae</taxon>
        <taxon>Erythroxylum</taxon>
    </lineage>
</organism>
<protein>
    <recommendedName>
        <fullName evidence="5">Pentatricopeptide repeat-containing protein</fullName>
    </recommendedName>
</protein>
<dbReference type="Proteomes" id="UP001159364">
    <property type="component" value="Linkage Group LG02"/>
</dbReference>
<dbReference type="Gene3D" id="1.25.40.10">
    <property type="entry name" value="Tetratricopeptide repeat domain"/>
    <property type="match status" value="5"/>
</dbReference>
<evidence type="ECO:0000256" key="1">
    <source>
        <dbReference type="ARBA" id="ARBA00022737"/>
    </source>
</evidence>
<dbReference type="InterPro" id="IPR002885">
    <property type="entry name" value="PPR_rpt"/>
</dbReference>
<dbReference type="Pfam" id="PF01535">
    <property type="entry name" value="PPR"/>
    <property type="match status" value="4"/>
</dbReference>
<feature type="repeat" description="PPR" evidence="2">
    <location>
        <begin position="547"/>
        <end position="581"/>
    </location>
</feature>
<feature type="repeat" description="PPR" evidence="2">
    <location>
        <begin position="512"/>
        <end position="546"/>
    </location>
</feature>
<keyword evidence="1" id="KW-0677">Repeat</keyword>
<dbReference type="FunFam" id="1.25.40.10:FF:000243">
    <property type="entry name" value="Pentatricopeptide repeat-containing protein chloroplastic"/>
    <property type="match status" value="1"/>
</dbReference>
<name>A0AAV8U2J8_9ROSI</name>
<dbReference type="InterPro" id="IPR046848">
    <property type="entry name" value="E_motif"/>
</dbReference>
<evidence type="ECO:0000313" key="3">
    <source>
        <dbReference type="EMBL" id="KAJ8773398.1"/>
    </source>
</evidence>
<dbReference type="EMBL" id="JAIWQS010000002">
    <property type="protein sequence ID" value="KAJ8773398.1"/>
    <property type="molecule type" value="Genomic_DNA"/>
</dbReference>
<evidence type="ECO:0008006" key="5">
    <source>
        <dbReference type="Google" id="ProtNLM"/>
    </source>
</evidence>
<sequence length="692" mass="77072">MIMDLKCIVAALRHCGRFHAIKQGKAFHSHLIKTGFSHNVYAANNLVSMYMDSTFLDQGRKLFDEMPDRNIVTWTTMVSAYTNSGQPQEAIKLYTQMLDCKAEVPNGFMYSVVLKACSLVGNIELGRLIHGRIAGEKFDNDIVLMNTLLDMYVKCRSLNDAREVFDEIISTANSTSWNIIISGHCKERLMKEAVDLFHLMPEPNSASWNNIIGGFADNGNLRALEFVYKMHHKGFKLDEFTFPCALKTCSYVGFLDMGKQIHSYVLKLGFESSCFTLSALVDMYSNCNALNAALKLFHQNSDSSTSFCDNLALWNSMLSGYVVNGKNITAIAMLLRIYRSGSCMDSYTLSSALKVCINLLNLRLGIQVHGLVVCSGYELDCVVGSILIDLYAKVRNIRDAFLLFNRIPKKDIVAWSGLLMGCSKVELNSLSFSLFRDMINLDLEVDQYVVSSVLKVCSSLACLQRGKQVHAFCIKSGYEAERVTLTALIDMYSKSGEIDAGLALFDTVHEKDVVCWTGIIVGCGQNGRATEAVKLFEEMVQKGLKPNEVTFLGVLSACRHAGLIEEGWSTFKSMKLHGLQPHLEHYYCVVDLLGQAGHFNEVEDLIVQMPFKPDRTIWSSLLGACVTHRNSKLVGEVADHLLATSPNDPSVYVMLSNAYATLEMWDSLRTVREASKTLGIKEAGVSWVDISF</sequence>
<dbReference type="Pfam" id="PF20431">
    <property type="entry name" value="E_motif"/>
    <property type="match status" value="1"/>
</dbReference>
<evidence type="ECO:0000256" key="2">
    <source>
        <dbReference type="PROSITE-ProRule" id="PRU00708"/>
    </source>
</evidence>
<feature type="repeat" description="PPR" evidence="2">
    <location>
        <begin position="70"/>
        <end position="104"/>
    </location>
</feature>
<dbReference type="FunFam" id="1.25.40.10:FF:000285">
    <property type="entry name" value="Pentatricopeptide repeat-containing protein, chloroplastic"/>
    <property type="match status" value="1"/>
</dbReference>
<dbReference type="InterPro" id="IPR046960">
    <property type="entry name" value="PPR_At4g14850-like_plant"/>
</dbReference>
<keyword evidence="4" id="KW-1185">Reference proteome</keyword>
<dbReference type="PANTHER" id="PTHR47926:SF342">
    <property type="entry name" value="TETRATRICOPEPTIDE-LIKE HELICAL DOMAIN-CONTAINING PROTEIN-RELATED"/>
    <property type="match status" value="1"/>
</dbReference>
<dbReference type="FunFam" id="1.25.40.10:FF:000381">
    <property type="entry name" value="Pentatricopeptide repeat-containing protein"/>
    <property type="match status" value="1"/>
</dbReference>
<dbReference type="GO" id="GO:0009451">
    <property type="term" value="P:RNA modification"/>
    <property type="evidence" value="ECO:0007669"/>
    <property type="project" value="InterPro"/>
</dbReference>
<dbReference type="InterPro" id="IPR011990">
    <property type="entry name" value="TPR-like_helical_dom_sf"/>
</dbReference>
<feature type="repeat" description="PPR" evidence="2">
    <location>
        <begin position="173"/>
        <end position="207"/>
    </location>
</feature>
<accession>A0AAV8U2J8</accession>
<evidence type="ECO:0000313" key="4">
    <source>
        <dbReference type="Proteomes" id="UP001159364"/>
    </source>
</evidence>
<dbReference type="PROSITE" id="PS51375">
    <property type="entry name" value="PPR"/>
    <property type="match status" value="5"/>
</dbReference>
<reference evidence="3 4" key="1">
    <citation type="submission" date="2021-09" db="EMBL/GenBank/DDBJ databases">
        <title>Genomic insights and catalytic innovation underlie evolution of tropane alkaloids biosynthesis.</title>
        <authorList>
            <person name="Wang Y.-J."/>
            <person name="Tian T."/>
            <person name="Huang J.-P."/>
            <person name="Huang S.-X."/>
        </authorList>
    </citation>
    <scope>NUCLEOTIDE SEQUENCE [LARGE SCALE GENOMIC DNA]</scope>
    <source>
        <strain evidence="3">KIB-2018</strain>
        <tissue evidence="3">Leaf</tissue>
    </source>
</reference>